<feature type="region of interest" description="Disordered" evidence="1">
    <location>
        <begin position="1"/>
        <end position="47"/>
    </location>
</feature>
<keyword evidence="4" id="KW-1185">Reference proteome</keyword>
<feature type="compositionally biased region" description="Basic and acidic residues" evidence="1">
    <location>
        <begin position="544"/>
        <end position="562"/>
    </location>
</feature>
<feature type="compositionally biased region" description="Polar residues" evidence="1">
    <location>
        <begin position="397"/>
        <end position="409"/>
    </location>
</feature>
<feature type="compositionally biased region" description="Polar residues" evidence="1">
    <location>
        <begin position="719"/>
        <end position="737"/>
    </location>
</feature>
<feature type="compositionally biased region" description="Polar residues" evidence="1">
    <location>
        <begin position="306"/>
        <end position="317"/>
    </location>
</feature>
<sequence length="868" mass="93255">MSSLLARFRTRASSQTTATSESSQSALGPSTPTNMTRTTHPLPAAAIERKIHPEVNSLFEEYSAAEPVPSSVAPAFSPHIRRQSSEAIPNPLRPRRPSLPVAPMVSLNDEDEETRPPSPDSRSSRISGGGRLLSRISSLASPGEWSTFGRGKHRPTSEIGDFGEQPSAWYTRKKSRSKAGSKASSMRSSTTHNRSADPSRRSASKTPSNKSSDRTFGTNKENNDIASSQHSATPSSRPRSNTTPASHSSRFARISTPASRNHVFDSPGTFGRPSSSSSSPSGIAPPPSPPPPLPPLDHPELASVLLSRSNPSTTQIRNPEFYDHFSPELHIHGKTFPPISVGRNFGQDSYPAEGDAGDKLGPFDFGRAVRPYRSLPKVQYLFPSLSPDTPEFPATGLSLSRARSQSQPHQSRRTSADLFALQASADTPATESVDNWAARVSREMVRLSLADGNEGRGNVGQPPDSAPRPAAAEENKEMAVHGRVHNVPWTAHSSSSFPSISSSPLAGRPLSFLSPPQEGPLYLSASTAPTRDRGVDSFMSLGTEVDKGKARERMPDQSHEKGVASGTGSTGTAAGAKILRSSMKGNKDSLRSSQRAVRPPGYLASSSKSPDAGPSSLVPSVSFTTPTSTSPEMHRFSRTASEPFQTPTRARTESSTSNAKGKRKAEDVDLTPPDLKAGQRAMFMIPADPRTFHRSSNAPRVPSSYHRKRARLSSPHPTPASSRAGSTTSPPNYTGTWSSNASSRAPARPSSRAPSAHSGSVPGPSSVLHTSLAESHERRRSLSQVSIPISALITPHVPSVGRSSTFHMRDPRRPSRKLETPWTLRFKSDEEEGSPVQAWLFFFWFFVVSALVARGAVADAEDEGGRRF</sequence>
<comment type="caution">
    <text evidence="3">The sequence shown here is derived from an EMBL/GenBank/DDBJ whole genome shotgun (WGS) entry which is preliminary data.</text>
</comment>
<evidence type="ECO:0000313" key="3">
    <source>
        <dbReference type="EMBL" id="THH17266.1"/>
    </source>
</evidence>
<evidence type="ECO:0000313" key="4">
    <source>
        <dbReference type="Proteomes" id="UP000310158"/>
    </source>
</evidence>
<dbReference type="Proteomes" id="UP000310158">
    <property type="component" value="Unassembled WGS sequence"/>
</dbReference>
<dbReference type="EMBL" id="SGPL01000118">
    <property type="protein sequence ID" value="THH17266.1"/>
    <property type="molecule type" value="Genomic_DNA"/>
</dbReference>
<proteinExistence type="predicted"/>
<gene>
    <name evidence="3" type="ORF">EW146_g3516</name>
</gene>
<feature type="compositionally biased region" description="Low complexity" evidence="1">
    <location>
        <begin position="120"/>
        <end position="139"/>
    </location>
</feature>
<feature type="region of interest" description="Disordered" evidence="1">
    <location>
        <begin position="63"/>
        <end position="321"/>
    </location>
</feature>
<accession>A0A4S4LXA9</accession>
<evidence type="ECO:0000256" key="2">
    <source>
        <dbReference type="SAM" id="Phobius"/>
    </source>
</evidence>
<feature type="compositionally biased region" description="Low complexity" evidence="1">
    <location>
        <begin position="493"/>
        <end position="504"/>
    </location>
</feature>
<keyword evidence="2" id="KW-0812">Transmembrane</keyword>
<reference evidence="3 4" key="1">
    <citation type="submission" date="2019-02" db="EMBL/GenBank/DDBJ databases">
        <title>Genome sequencing of the rare red list fungi Bondarzewia mesenterica.</title>
        <authorList>
            <person name="Buettner E."/>
            <person name="Kellner H."/>
        </authorList>
    </citation>
    <scope>NUCLEOTIDE SEQUENCE [LARGE SCALE GENOMIC DNA]</scope>
    <source>
        <strain evidence="3 4">DSM 108281</strain>
    </source>
</reference>
<keyword evidence="2" id="KW-1133">Transmembrane helix</keyword>
<organism evidence="3 4">
    <name type="scientific">Bondarzewia mesenterica</name>
    <dbReference type="NCBI Taxonomy" id="1095465"/>
    <lineage>
        <taxon>Eukaryota</taxon>
        <taxon>Fungi</taxon>
        <taxon>Dikarya</taxon>
        <taxon>Basidiomycota</taxon>
        <taxon>Agaricomycotina</taxon>
        <taxon>Agaricomycetes</taxon>
        <taxon>Russulales</taxon>
        <taxon>Bondarzewiaceae</taxon>
        <taxon>Bondarzewia</taxon>
    </lineage>
</organism>
<feature type="transmembrane region" description="Helical" evidence="2">
    <location>
        <begin position="838"/>
        <end position="857"/>
    </location>
</feature>
<feature type="compositionally biased region" description="Polar residues" evidence="1">
    <location>
        <begin position="27"/>
        <end position="39"/>
    </location>
</feature>
<keyword evidence="2" id="KW-0472">Membrane</keyword>
<feature type="compositionally biased region" description="Polar residues" evidence="1">
    <location>
        <begin position="204"/>
        <end position="249"/>
    </location>
</feature>
<feature type="region of interest" description="Disordered" evidence="1">
    <location>
        <begin position="385"/>
        <end position="414"/>
    </location>
</feature>
<feature type="region of interest" description="Disordered" evidence="1">
    <location>
        <begin position="491"/>
        <end position="780"/>
    </location>
</feature>
<evidence type="ECO:0000256" key="1">
    <source>
        <dbReference type="SAM" id="MobiDB-lite"/>
    </source>
</evidence>
<feature type="compositionally biased region" description="Polar residues" evidence="1">
    <location>
        <begin position="638"/>
        <end position="659"/>
    </location>
</feature>
<dbReference type="AlphaFoldDB" id="A0A4S4LXA9"/>
<feature type="compositionally biased region" description="Low complexity" evidence="1">
    <location>
        <begin position="64"/>
        <end position="78"/>
    </location>
</feature>
<protein>
    <submittedName>
        <fullName evidence="3">Uncharacterized protein</fullName>
    </submittedName>
</protein>
<feature type="compositionally biased region" description="Low complexity" evidence="1">
    <location>
        <begin position="180"/>
        <end position="189"/>
    </location>
</feature>
<feature type="compositionally biased region" description="Low complexity" evidence="1">
    <location>
        <begin position="11"/>
        <end position="26"/>
    </location>
</feature>
<feature type="region of interest" description="Disordered" evidence="1">
    <location>
        <begin position="449"/>
        <end position="479"/>
    </location>
</feature>
<feature type="compositionally biased region" description="Pro residues" evidence="1">
    <location>
        <begin position="283"/>
        <end position="296"/>
    </location>
</feature>
<feature type="compositionally biased region" description="Low complexity" evidence="1">
    <location>
        <begin position="266"/>
        <end position="282"/>
    </location>
</feature>
<feature type="compositionally biased region" description="Low complexity" evidence="1">
    <location>
        <begin position="738"/>
        <end position="760"/>
    </location>
</feature>
<name>A0A4S4LXA9_9AGAM</name>
<feature type="compositionally biased region" description="Low complexity" evidence="1">
    <location>
        <begin position="604"/>
        <end position="631"/>
    </location>
</feature>
<dbReference type="OrthoDB" id="3266087at2759"/>
<feature type="compositionally biased region" description="Low complexity" evidence="1">
    <location>
        <begin position="564"/>
        <end position="576"/>
    </location>
</feature>